<keyword evidence="2" id="KW-1185">Reference proteome</keyword>
<dbReference type="Proteomes" id="UP001358586">
    <property type="component" value="Chromosome 6"/>
</dbReference>
<accession>A0ABR0PNB0</accession>
<protein>
    <submittedName>
        <fullName evidence="1">Uncharacterized protein</fullName>
    </submittedName>
</protein>
<reference evidence="1 2" key="1">
    <citation type="submission" date="2023-03" db="EMBL/GenBank/DDBJ databases">
        <title>WGS of Gossypium arboreum.</title>
        <authorList>
            <person name="Yu D."/>
        </authorList>
    </citation>
    <scope>NUCLEOTIDE SEQUENCE [LARGE SCALE GENOMIC DNA]</scope>
    <source>
        <tissue evidence="1">Leaf</tissue>
    </source>
</reference>
<proteinExistence type="predicted"/>
<organism evidence="1 2">
    <name type="scientific">Gossypium arboreum</name>
    <name type="common">Tree cotton</name>
    <name type="synonym">Gossypium nanking</name>
    <dbReference type="NCBI Taxonomy" id="29729"/>
    <lineage>
        <taxon>Eukaryota</taxon>
        <taxon>Viridiplantae</taxon>
        <taxon>Streptophyta</taxon>
        <taxon>Embryophyta</taxon>
        <taxon>Tracheophyta</taxon>
        <taxon>Spermatophyta</taxon>
        <taxon>Magnoliopsida</taxon>
        <taxon>eudicotyledons</taxon>
        <taxon>Gunneridae</taxon>
        <taxon>Pentapetalae</taxon>
        <taxon>rosids</taxon>
        <taxon>malvids</taxon>
        <taxon>Malvales</taxon>
        <taxon>Malvaceae</taxon>
        <taxon>Malvoideae</taxon>
        <taxon>Gossypium</taxon>
    </lineage>
</organism>
<evidence type="ECO:0000313" key="1">
    <source>
        <dbReference type="EMBL" id="KAK5825809.1"/>
    </source>
</evidence>
<evidence type="ECO:0000313" key="2">
    <source>
        <dbReference type="Proteomes" id="UP001358586"/>
    </source>
</evidence>
<dbReference type="EMBL" id="JARKNE010000006">
    <property type="protein sequence ID" value="KAK5825809.1"/>
    <property type="molecule type" value="Genomic_DNA"/>
</dbReference>
<gene>
    <name evidence="1" type="ORF">PVK06_020675</name>
</gene>
<comment type="caution">
    <text evidence="1">The sequence shown here is derived from an EMBL/GenBank/DDBJ whole genome shotgun (WGS) entry which is preliminary data.</text>
</comment>
<name>A0ABR0PNB0_GOSAR</name>
<sequence>MYSLQPVPVKDIQLWLITKRKLKTLRSLKSIMIQSGSLGRMVQKLHYFLNQRLLLLKGVVLTAKVKTMLEEPNFTTYAPPPHMLNVDLDVKGGLGFLELPYKRLGHPSSSTNFNDLQVGMNFSPKDAFVATLKWYSIKHEVNFHVRKSRAKKIRRSAQCITIDVHGKSWHL</sequence>